<evidence type="ECO:0000313" key="2">
    <source>
        <dbReference type="Proteomes" id="UP000001699"/>
    </source>
</evidence>
<evidence type="ECO:0000313" key="1">
    <source>
        <dbReference type="EMBL" id="EDP52240.1"/>
    </source>
</evidence>
<proteinExistence type="predicted"/>
<keyword evidence="2" id="KW-1185">Reference proteome</keyword>
<dbReference type="AlphaFoldDB" id="B0XZJ0"/>
<dbReference type="VEuPathDB" id="FungiDB:AFUB_034040"/>
<protein>
    <submittedName>
        <fullName evidence="1">Uncharacterized protein</fullName>
    </submittedName>
</protein>
<gene>
    <name evidence="1" type="ORF">AFUB_034040</name>
</gene>
<accession>B0XZJ0</accession>
<dbReference type="HOGENOM" id="CLU_3013783_0_0_1"/>
<reference evidence="1 2" key="1">
    <citation type="journal article" date="2008" name="PLoS Genet.">
        <title>Genomic islands in the pathogenic filamentous fungus Aspergillus fumigatus.</title>
        <authorList>
            <person name="Fedorova N.D."/>
            <person name="Khaldi N."/>
            <person name="Joardar V.S."/>
            <person name="Maiti R."/>
            <person name="Amedeo P."/>
            <person name="Anderson M.J."/>
            <person name="Crabtree J."/>
            <person name="Silva J.C."/>
            <person name="Badger J.H."/>
            <person name="Albarraq A."/>
            <person name="Angiuoli S."/>
            <person name="Bussey H."/>
            <person name="Bowyer P."/>
            <person name="Cotty P.J."/>
            <person name="Dyer P.S."/>
            <person name="Egan A."/>
            <person name="Galens K."/>
            <person name="Fraser-Liggett C.M."/>
            <person name="Haas B.J."/>
            <person name="Inman J.M."/>
            <person name="Kent R."/>
            <person name="Lemieux S."/>
            <person name="Malavazi I."/>
            <person name="Orvis J."/>
            <person name="Roemer T."/>
            <person name="Ronning C.M."/>
            <person name="Sundaram J.P."/>
            <person name="Sutton G."/>
            <person name="Turner G."/>
            <person name="Venter J.C."/>
            <person name="White O.R."/>
            <person name="Whitty B.R."/>
            <person name="Youngman P."/>
            <person name="Wolfe K.H."/>
            <person name="Goldman G.H."/>
            <person name="Wortman J.R."/>
            <person name="Jiang B."/>
            <person name="Denning D.W."/>
            <person name="Nierman W.C."/>
        </authorList>
    </citation>
    <scope>NUCLEOTIDE SEQUENCE [LARGE SCALE GENOMIC DNA]</scope>
    <source>
        <strain evidence="2">CBS 144.89 / FGSC A1163 / CEA10</strain>
    </source>
</reference>
<dbReference type="Proteomes" id="UP000001699">
    <property type="component" value="Unassembled WGS sequence"/>
</dbReference>
<sequence>MKAFRPQSSPVDPVGDAPAHTDDFMFFHRPMTHANDSQELNVGLSSSHTKLTLLCT</sequence>
<dbReference type="EMBL" id="DS499596">
    <property type="protein sequence ID" value="EDP52240.1"/>
    <property type="molecule type" value="Genomic_DNA"/>
</dbReference>
<name>B0XZJ0_ASPFC</name>
<organism evidence="1 2">
    <name type="scientific">Aspergillus fumigatus (strain CBS 144.89 / FGSC A1163 / CEA10)</name>
    <name type="common">Neosartorya fumigata</name>
    <dbReference type="NCBI Taxonomy" id="451804"/>
    <lineage>
        <taxon>Eukaryota</taxon>
        <taxon>Fungi</taxon>
        <taxon>Dikarya</taxon>
        <taxon>Ascomycota</taxon>
        <taxon>Pezizomycotina</taxon>
        <taxon>Eurotiomycetes</taxon>
        <taxon>Eurotiomycetidae</taxon>
        <taxon>Eurotiales</taxon>
        <taxon>Aspergillaceae</taxon>
        <taxon>Aspergillus</taxon>
        <taxon>Aspergillus subgen. Fumigati</taxon>
    </lineage>
</organism>